<sequence length="69" mass="7261">MRRESSRPALRRATSVALSGAGFGYSMMVCSPVAVSRVATVARVRTPRSIPARTVGWVSGDLVVGVRSA</sequence>
<dbReference type="AlphaFoldDB" id="A0A655AIX3"/>
<dbReference type="EMBL" id="CNFU01001078">
    <property type="protein sequence ID" value="CKS99105.1"/>
    <property type="molecule type" value="Genomic_DNA"/>
</dbReference>
<proteinExistence type="predicted"/>
<dbReference type="EMBL" id="CNGE01000033">
    <property type="protein sequence ID" value="CKR65970.1"/>
    <property type="molecule type" value="Genomic_DNA"/>
</dbReference>
<evidence type="ECO:0000313" key="2">
    <source>
        <dbReference type="EMBL" id="CKR65970.1"/>
    </source>
</evidence>
<organism evidence="3 6">
    <name type="scientific">Mycobacterium tuberculosis</name>
    <dbReference type="NCBI Taxonomy" id="1773"/>
    <lineage>
        <taxon>Bacteria</taxon>
        <taxon>Bacillati</taxon>
        <taxon>Actinomycetota</taxon>
        <taxon>Actinomycetes</taxon>
        <taxon>Mycobacteriales</taxon>
        <taxon>Mycobacteriaceae</taxon>
        <taxon>Mycobacterium</taxon>
        <taxon>Mycobacterium tuberculosis complex</taxon>
    </lineage>
</organism>
<evidence type="ECO:0000313" key="3">
    <source>
        <dbReference type="EMBL" id="CKS99105.1"/>
    </source>
</evidence>
<accession>A0A655AIX3</accession>
<dbReference type="EMBL" id="CFOH01001501">
    <property type="protein sequence ID" value="CFE86519.1"/>
    <property type="molecule type" value="Genomic_DNA"/>
</dbReference>
<dbReference type="Proteomes" id="UP000049023">
    <property type="component" value="Unassembled WGS sequence"/>
</dbReference>
<evidence type="ECO:0000313" key="6">
    <source>
        <dbReference type="Proteomes" id="UP000049023"/>
    </source>
</evidence>
<name>A0A655AIX3_MYCTX</name>
<protein>
    <submittedName>
        <fullName evidence="3">Uncharacterized protein</fullName>
    </submittedName>
</protein>
<dbReference type="Proteomes" id="UP000046947">
    <property type="component" value="Unassembled WGS sequence"/>
</dbReference>
<dbReference type="Proteomes" id="UP000048948">
    <property type="component" value="Unassembled WGS sequence"/>
</dbReference>
<evidence type="ECO:0000313" key="5">
    <source>
        <dbReference type="Proteomes" id="UP000048948"/>
    </source>
</evidence>
<gene>
    <name evidence="1" type="ORF">ERS007688_04599</name>
    <name evidence="2" type="ORF">ERS027646_00343</name>
    <name evidence="3" type="ORF">ERS027661_03798</name>
</gene>
<reference evidence="4 5" key="1">
    <citation type="submission" date="2015-03" db="EMBL/GenBank/DDBJ databases">
        <authorList>
            <consortium name="Pathogen Informatics"/>
        </authorList>
    </citation>
    <scope>NUCLEOTIDE SEQUENCE [LARGE SCALE GENOMIC DNA]</scope>
    <source>
        <strain evidence="2 5">Bir 172</strain>
        <strain evidence="3 6">Bir 187</strain>
        <strain evidence="1 4">H09601792</strain>
    </source>
</reference>
<evidence type="ECO:0000313" key="1">
    <source>
        <dbReference type="EMBL" id="CFE86519.1"/>
    </source>
</evidence>
<evidence type="ECO:0000313" key="4">
    <source>
        <dbReference type="Proteomes" id="UP000046947"/>
    </source>
</evidence>